<protein>
    <submittedName>
        <fullName evidence="7">FAD-binding oxidoreductase</fullName>
    </submittedName>
</protein>
<dbReference type="PROSITE" id="PS51387">
    <property type="entry name" value="FAD_PCMH"/>
    <property type="match status" value="1"/>
</dbReference>
<evidence type="ECO:0000313" key="8">
    <source>
        <dbReference type="Proteomes" id="UP000295124"/>
    </source>
</evidence>
<dbReference type="PROSITE" id="PS00862">
    <property type="entry name" value="OX2_COVAL_FAD"/>
    <property type="match status" value="1"/>
</dbReference>
<evidence type="ECO:0000256" key="3">
    <source>
        <dbReference type="ARBA" id="ARBA00022630"/>
    </source>
</evidence>
<evidence type="ECO:0000256" key="1">
    <source>
        <dbReference type="ARBA" id="ARBA00001974"/>
    </source>
</evidence>
<reference evidence="7 8" key="1">
    <citation type="submission" date="2019-03" db="EMBL/GenBank/DDBJ databases">
        <title>Draft genome sequences of novel Actinobacteria.</title>
        <authorList>
            <person name="Sahin N."/>
            <person name="Ay H."/>
            <person name="Saygin H."/>
        </authorList>
    </citation>
    <scope>NUCLEOTIDE SEQUENCE [LARGE SCALE GENOMIC DNA]</scope>
    <source>
        <strain evidence="7 8">JCM 13523</strain>
    </source>
</reference>
<evidence type="ECO:0000313" key="7">
    <source>
        <dbReference type="EMBL" id="TDD61271.1"/>
    </source>
</evidence>
<dbReference type="RefSeq" id="WP_132166522.1">
    <property type="nucleotide sequence ID" value="NZ_SMKX01000016.1"/>
</dbReference>
<dbReference type="Gene3D" id="3.30.43.10">
    <property type="entry name" value="Uridine Diphospho-n-acetylenolpyruvylglucosamine Reductase, domain 2"/>
    <property type="match status" value="1"/>
</dbReference>
<dbReference type="Gene3D" id="3.40.462.20">
    <property type="match status" value="1"/>
</dbReference>
<dbReference type="InterPro" id="IPR036318">
    <property type="entry name" value="FAD-bd_PCMH-like_sf"/>
</dbReference>
<sequence length="420" mass="43180">MVQLVAEGPEYDAAVAIWNGAVTQRPALVALCTTTADVQEAIAEARERRLPLSVRGGGHDWAGRALRAGGLVIDLTRMRQVSIATDVATVGGGATAADVAEAADREGLAVATGTVGTVGLLGLTLGGGYGPLSGRFGLAADNLLGAEVVLADGNVVQADAELLWALRGGGGNFGVVTSATVALHPLAEVLAGSFTFPWEEAEQVLRGYGELLDGGPDELTSVIAVVGGPDGTPAVVVSPTWSGDIAAGKTVLDAFGRLGTPLNASVDVKSPLAKLREFDGAFPDGVHYAIRTRNVAGFTPEVVSSLLETYAARATPGTFLNIHHFHGAATRTPIESAAFGVREDHFMVEFIEIGGDGSWPRTASVALAPYAMPGGYPNLLGPDDATQTAVAYGPNAVRLLALKEYLDPHSVFSATPLPGR</sequence>
<keyword evidence="8" id="KW-1185">Reference proteome</keyword>
<evidence type="ECO:0000259" key="6">
    <source>
        <dbReference type="PROSITE" id="PS51387"/>
    </source>
</evidence>
<dbReference type="InterPro" id="IPR050416">
    <property type="entry name" value="FAD-linked_Oxidoreductase"/>
</dbReference>
<dbReference type="InterPro" id="IPR006094">
    <property type="entry name" value="Oxid_FAD_bind_N"/>
</dbReference>
<evidence type="ECO:0000256" key="5">
    <source>
        <dbReference type="ARBA" id="ARBA00023002"/>
    </source>
</evidence>
<comment type="caution">
    <text evidence="7">The sequence shown here is derived from an EMBL/GenBank/DDBJ whole genome shotgun (WGS) entry which is preliminary data.</text>
</comment>
<dbReference type="InterPro" id="IPR016167">
    <property type="entry name" value="FAD-bd_PCMH_sub1"/>
</dbReference>
<organism evidence="7 8">
    <name type="scientific">Kribbella antibiotica</name>
    <dbReference type="NCBI Taxonomy" id="190195"/>
    <lineage>
        <taxon>Bacteria</taxon>
        <taxon>Bacillati</taxon>
        <taxon>Actinomycetota</taxon>
        <taxon>Actinomycetes</taxon>
        <taxon>Propionibacteriales</taxon>
        <taxon>Kribbellaceae</taxon>
        <taxon>Kribbella</taxon>
    </lineage>
</organism>
<dbReference type="PANTHER" id="PTHR42973">
    <property type="entry name" value="BINDING OXIDOREDUCTASE, PUTATIVE (AFU_ORTHOLOGUE AFUA_1G17690)-RELATED"/>
    <property type="match status" value="1"/>
</dbReference>
<keyword evidence="5" id="KW-0560">Oxidoreductase</keyword>
<dbReference type="Gene3D" id="3.30.465.10">
    <property type="match status" value="1"/>
</dbReference>
<comment type="cofactor">
    <cofactor evidence="1">
        <name>FAD</name>
        <dbReference type="ChEBI" id="CHEBI:57692"/>
    </cofactor>
</comment>
<dbReference type="InterPro" id="IPR016166">
    <property type="entry name" value="FAD-bd_PCMH"/>
</dbReference>
<dbReference type="PANTHER" id="PTHR42973:SF39">
    <property type="entry name" value="FAD-BINDING PCMH-TYPE DOMAIN-CONTAINING PROTEIN"/>
    <property type="match status" value="1"/>
</dbReference>
<keyword evidence="4" id="KW-0274">FAD</keyword>
<dbReference type="Proteomes" id="UP000295124">
    <property type="component" value="Unassembled WGS sequence"/>
</dbReference>
<evidence type="ECO:0000256" key="4">
    <source>
        <dbReference type="ARBA" id="ARBA00022827"/>
    </source>
</evidence>
<dbReference type="AlphaFoldDB" id="A0A4R4ZQN5"/>
<dbReference type="InterPro" id="IPR016169">
    <property type="entry name" value="FAD-bd_PCMH_sub2"/>
</dbReference>
<dbReference type="Pfam" id="PF01565">
    <property type="entry name" value="FAD_binding_4"/>
    <property type="match status" value="1"/>
</dbReference>
<keyword evidence="3" id="KW-0285">Flavoprotein</keyword>
<comment type="similarity">
    <text evidence="2">Belongs to the oxygen-dependent FAD-linked oxidoreductase family.</text>
</comment>
<dbReference type="GO" id="GO:0071949">
    <property type="term" value="F:FAD binding"/>
    <property type="evidence" value="ECO:0007669"/>
    <property type="project" value="InterPro"/>
</dbReference>
<gene>
    <name evidence="7" type="ORF">E1263_07900</name>
</gene>
<dbReference type="EMBL" id="SMKX01000016">
    <property type="protein sequence ID" value="TDD61271.1"/>
    <property type="molecule type" value="Genomic_DNA"/>
</dbReference>
<dbReference type="OrthoDB" id="9775082at2"/>
<dbReference type="InterPro" id="IPR006093">
    <property type="entry name" value="Oxy_OxRdtase_FAD_BS"/>
</dbReference>
<feature type="domain" description="FAD-binding PCMH-type" evidence="6">
    <location>
        <begin position="22"/>
        <end position="186"/>
    </location>
</feature>
<name>A0A4R4ZQN5_9ACTN</name>
<dbReference type="SUPFAM" id="SSF56176">
    <property type="entry name" value="FAD-binding/transporter-associated domain-like"/>
    <property type="match status" value="1"/>
</dbReference>
<proteinExistence type="inferred from homology"/>
<accession>A0A4R4ZQN5</accession>
<dbReference type="GO" id="GO:0016491">
    <property type="term" value="F:oxidoreductase activity"/>
    <property type="evidence" value="ECO:0007669"/>
    <property type="project" value="UniProtKB-KW"/>
</dbReference>
<evidence type="ECO:0000256" key="2">
    <source>
        <dbReference type="ARBA" id="ARBA00005466"/>
    </source>
</evidence>